<keyword evidence="1 3" id="KW-0963">Cytoplasm</keyword>
<dbReference type="RefSeq" id="WP_150032818.1">
    <property type="nucleotide sequence ID" value="NZ_VWSH01000002.1"/>
</dbReference>
<keyword evidence="5" id="KW-1185">Reference proteome</keyword>
<comment type="function">
    <text evidence="3">Required for formate dehydrogenase (FDH) activity. Acts as a sulfur carrier protein that transfers sulfur from IscS to the molybdenum cofactor prior to its insertion into FDH.</text>
</comment>
<dbReference type="HAMAP" id="MF_00187">
    <property type="entry name" value="FdhD"/>
    <property type="match status" value="1"/>
</dbReference>
<dbReference type="GO" id="GO:0097163">
    <property type="term" value="F:sulfur carrier activity"/>
    <property type="evidence" value="ECO:0007669"/>
    <property type="project" value="UniProtKB-UniRule"/>
</dbReference>
<dbReference type="PANTHER" id="PTHR30592:SF1">
    <property type="entry name" value="SULFUR CARRIER PROTEIN FDHD"/>
    <property type="match status" value="1"/>
</dbReference>
<dbReference type="Gene3D" id="3.40.140.10">
    <property type="entry name" value="Cytidine Deaminase, domain 2"/>
    <property type="match status" value="1"/>
</dbReference>
<dbReference type="AlphaFoldDB" id="A0A5M6CPU4"/>
<dbReference type="PANTHER" id="PTHR30592">
    <property type="entry name" value="FORMATE DEHYDROGENASE"/>
    <property type="match status" value="1"/>
</dbReference>
<dbReference type="Proteomes" id="UP000323632">
    <property type="component" value="Unassembled WGS sequence"/>
</dbReference>
<comment type="caution">
    <text evidence="4">The sequence shown here is derived from an EMBL/GenBank/DDBJ whole genome shotgun (WGS) entry which is preliminary data.</text>
</comment>
<organism evidence="4 5">
    <name type="scientific">Taibaiella lutea</name>
    <dbReference type="NCBI Taxonomy" id="2608001"/>
    <lineage>
        <taxon>Bacteria</taxon>
        <taxon>Pseudomonadati</taxon>
        <taxon>Bacteroidota</taxon>
        <taxon>Chitinophagia</taxon>
        <taxon>Chitinophagales</taxon>
        <taxon>Chitinophagaceae</taxon>
        <taxon>Taibaiella</taxon>
    </lineage>
</organism>
<dbReference type="InterPro" id="IPR016193">
    <property type="entry name" value="Cytidine_deaminase-like"/>
</dbReference>
<feature type="active site" description="Cysteine persulfide intermediate" evidence="3">
    <location>
        <position position="117"/>
    </location>
</feature>
<name>A0A5M6CPU4_9BACT</name>
<dbReference type="NCBIfam" id="TIGR00129">
    <property type="entry name" value="fdhD_narQ"/>
    <property type="match status" value="1"/>
</dbReference>
<keyword evidence="2 3" id="KW-0501">Molybdenum cofactor biosynthesis</keyword>
<comment type="similarity">
    <text evidence="3">Belongs to the FdhD family.</text>
</comment>
<feature type="binding site" evidence="3">
    <location>
        <begin position="259"/>
        <end position="264"/>
    </location>
    <ligand>
        <name>Mo-bis(molybdopterin guanine dinucleotide)</name>
        <dbReference type="ChEBI" id="CHEBI:60539"/>
    </ligand>
</feature>
<reference evidence="4 5" key="1">
    <citation type="submission" date="2019-09" db="EMBL/GenBank/DDBJ databases">
        <title>Genome sequence and assembly of Taibaiella sp.</title>
        <authorList>
            <person name="Chhetri G."/>
        </authorList>
    </citation>
    <scope>NUCLEOTIDE SEQUENCE [LARGE SCALE GENOMIC DNA]</scope>
    <source>
        <strain evidence="4 5">KVB11</strain>
    </source>
</reference>
<dbReference type="SUPFAM" id="SSF53927">
    <property type="entry name" value="Cytidine deaminase-like"/>
    <property type="match status" value="1"/>
</dbReference>
<evidence type="ECO:0000313" key="4">
    <source>
        <dbReference type="EMBL" id="KAA5535139.1"/>
    </source>
</evidence>
<dbReference type="EMBL" id="VWSH01000002">
    <property type="protein sequence ID" value="KAA5535139.1"/>
    <property type="molecule type" value="Genomic_DNA"/>
</dbReference>
<keyword evidence="4" id="KW-0808">Transferase</keyword>
<dbReference type="InterPro" id="IPR003786">
    <property type="entry name" value="FdhD"/>
</dbReference>
<accession>A0A5M6CPU4</accession>
<evidence type="ECO:0000256" key="1">
    <source>
        <dbReference type="ARBA" id="ARBA00022490"/>
    </source>
</evidence>
<dbReference type="Pfam" id="PF02634">
    <property type="entry name" value="FdhD-NarQ"/>
    <property type="match status" value="1"/>
</dbReference>
<proteinExistence type="inferred from homology"/>
<dbReference type="GO" id="GO:0006777">
    <property type="term" value="P:Mo-molybdopterin cofactor biosynthetic process"/>
    <property type="evidence" value="ECO:0007669"/>
    <property type="project" value="UniProtKB-UniRule"/>
</dbReference>
<evidence type="ECO:0000256" key="2">
    <source>
        <dbReference type="ARBA" id="ARBA00023150"/>
    </source>
</evidence>
<dbReference type="GO" id="GO:0016783">
    <property type="term" value="F:sulfurtransferase activity"/>
    <property type="evidence" value="ECO:0007669"/>
    <property type="project" value="InterPro"/>
</dbReference>
<gene>
    <name evidence="3 4" type="primary">fdhD</name>
    <name evidence="4" type="ORF">F0919_11150</name>
</gene>
<sequence length="276" mass="30793">MEITKGITTTAIFKIQDKLVTPKEDFLAVEEPLEIQLVYNENDTIINKSLSITMRTPGNDDILGIGFLFTEGILRNYDAIEEVTVDTFQNNVKICFKPNHKPLLPNSERNFYITSSCGVCGKSSIDAIRTVSIFEKTTDKIRIPVELIYELPDLLRQQQEIFESTGGLHASALFDLNGHFIMLQEDVGRHNALDKLIGKALQQSLLPLDKYILLLSGRASFELIQKAVMAGIKCVVAVGAPSSLAVELAKENDITLIGFLRDRRCNIYSAAERIMV</sequence>
<evidence type="ECO:0000256" key="3">
    <source>
        <dbReference type="HAMAP-Rule" id="MF_00187"/>
    </source>
</evidence>
<protein>
    <recommendedName>
        <fullName evidence="3">Sulfur carrier protein FdhD</fullName>
    </recommendedName>
</protein>
<evidence type="ECO:0000313" key="5">
    <source>
        <dbReference type="Proteomes" id="UP000323632"/>
    </source>
</evidence>
<dbReference type="GO" id="GO:0005737">
    <property type="term" value="C:cytoplasm"/>
    <property type="evidence" value="ECO:0007669"/>
    <property type="project" value="UniProtKB-SubCell"/>
</dbReference>
<dbReference type="PIRSF" id="PIRSF015626">
    <property type="entry name" value="FdhD"/>
    <property type="match status" value="1"/>
</dbReference>
<dbReference type="Gene3D" id="3.10.20.10">
    <property type="match status" value="1"/>
</dbReference>
<comment type="subcellular location">
    <subcellularLocation>
        <location evidence="3">Cytoplasm</location>
    </subcellularLocation>
</comment>
<dbReference type="NCBIfam" id="NF001943">
    <property type="entry name" value="PRK00724.1-2"/>
    <property type="match status" value="1"/>
</dbReference>